<reference evidence="3 4" key="1">
    <citation type="submission" date="2017-09" db="EMBL/GenBank/DDBJ databases">
        <title>Depth-based differentiation of microbial function through sediment-hosted aquifers and enrichment of novel symbionts in the deep terrestrial subsurface.</title>
        <authorList>
            <person name="Probst A.J."/>
            <person name="Ladd B."/>
            <person name="Jarett J.K."/>
            <person name="Geller-Mcgrath D.E."/>
            <person name="Sieber C.M."/>
            <person name="Emerson J.B."/>
            <person name="Anantharaman K."/>
            <person name="Thomas B.C."/>
            <person name="Malmstrom R."/>
            <person name="Stieglmeier M."/>
            <person name="Klingl A."/>
            <person name="Woyke T."/>
            <person name="Ryan C.M."/>
            <person name="Banfield J.F."/>
        </authorList>
    </citation>
    <scope>NUCLEOTIDE SEQUENCE [LARGE SCALE GENOMIC DNA]</scope>
    <source>
        <strain evidence="3">CG23_combo_of_CG06-09_8_20_14_all_37_13</strain>
    </source>
</reference>
<feature type="transmembrane region" description="Helical" evidence="2">
    <location>
        <begin position="36"/>
        <end position="57"/>
    </location>
</feature>
<feature type="region of interest" description="Disordered" evidence="1">
    <location>
        <begin position="1"/>
        <end position="28"/>
    </location>
</feature>
<gene>
    <name evidence="3" type="ORF">COX44_00965</name>
</gene>
<keyword evidence="2" id="KW-0812">Transmembrane</keyword>
<proteinExistence type="predicted"/>
<evidence type="ECO:0000313" key="4">
    <source>
        <dbReference type="Proteomes" id="UP000231480"/>
    </source>
</evidence>
<evidence type="ECO:0000256" key="2">
    <source>
        <dbReference type="SAM" id="Phobius"/>
    </source>
</evidence>
<comment type="caution">
    <text evidence="3">The sequence shown here is derived from an EMBL/GenBank/DDBJ whole genome shotgun (WGS) entry which is preliminary data.</text>
</comment>
<dbReference type="EMBL" id="PCRH01000022">
    <property type="protein sequence ID" value="PIP17240.1"/>
    <property type="molecule type" value="Genomic_DNA"/>
</dbReference>
<sequence length="232" mass="25680">MYMENQMNAGNQNTQPFGQNPVNQPAPTPEKPKVNYMVIGLIVLACFVVFGLGVYYLGKQSSSKRATQVSQTSIPIPTTPLLDNCVSDKGEILAVVNTFETLQKNKDSKGVLGLFTPPQSQAEISDYQNLSGEDAHILPRLYNNVSTGYNTQSYKVAQEPTKSADNFCGVLLEEQRSNYGGPTNPQYLPAQTKDFALTLIKQNGGWKIDQYQSQDTRIKKGKYAGFLMEYSN</sequence>
<dbReference type="Proteomes" id="UP000231480">
    <property type="component" value="Unassembled WGS sequence"/>
</dbReference>
<name>A0A2G9YDF1_9BACT</name>
<evidence type="ECO:0000313" key="3">
    <source>
        <dbReference type="EMBL" id="PIP17240.1"/>
    </source>
</evidence>
<organism evidence="3 4">
    <name type="scientific">Candidatus Portnoybacteria bacterium CG23_combo_of_CG06-09_8_20_14_all_37_13</name>
    <dbReference type="NCBI Taxonomy" id="1974819"/>
    <lineage>
        <taxon>Bacteria</taxon>
        <taxon>Candidatus Portnoyibacteriota</taxon>
    </lineage>
</organism>
<feature type="compositionally biased region" description="Polar residues" evidence="1">
    <location>
        <begin position="1"/>
        <end position="23"/>
    </location>
</feature>
<accession>A0A2G9YDF1</accession>
<keyword evidence="2" id="KW-1133">Transmembrane helix</keyword>
<protein>
    <submittedName>
        <fullName evidence="3">Uncharacterized protein</fullName>
    </submittedName>
</protein>
<evidence type="ECO:0000256" key="1">
    <source>
        <dbReference type="SAM" id="MobiDB-lite"/>
    </source>
</evidence>
<dbReference type="AlphaFoldDB" id="A0A2G9YDF1"/>
<keyword evidence="2" id="KW-0472">Membrane</keyword>